<proteinExistence type="predicted"/>
<protein>
    <submittedName>
        <fullName evidence="1">Uncharacterized protein</fullName>
    </submittedName>
</protein>
<dbReference type="Proteomes" id="UP000828390">
    <property type="component" value="Unassembled WGS sequence"/>
</dbReference>
<reference evidence="1" key="2">
    <citation type="submission" date="2020-11" db="EMBL/GenBank/DDBJ databases">
        <authorList>
            <person name="McCartney M.A."/>
            <person name="Auch B."/>
            <person name="Kono T."/>
            <person name="Mallez S."/>
            <person name="Becker A."/>
            <person name="Gohl D.M."/>
            <person name="Silverstein K.A.T."/>
            <person name="Koren S."/>
            <person name="Bechman K.B."/>
            <person name="Herman A."/>
            <person name="Abrahante J.E."/>
            <person name="Garbe J."/>
        </authorList>
    </citation>
    <scope>NUCLEOTIDE SEQUENCE</scope>
    <source>
        <strain evidence="1">Duluth1</strain>
        <tissue evidence="1">Whole animal</tissue>
    </source>
</reference>
<reference evidence="1" key="1">
    <citation type="journal article" date="2019" name="bioRxiv">
        <title>The Genome of the Zebra Mussel, Dreissena polymorpha: A Resource for Invasive Species Research.</title>
        <authorList>
            <person name="McCartney M.A."/>
            <person name="Auch B."/>
            <person name="Kono T."/>
            <person name="Mallez S."/>
            <person name="Zhang Y."/>
            <person name="Obille A."/>
            <person name="Becker A."/>
            <person name="Abrahante J.E."/>
            <person name="Garbe J."/>
            <person name="Badalamenti J.P."/>
            <person name="Herman A."/>
            <person name="Mangelson H."/>
            <person name="Liachko I."/>
            <person name="Sullivan S."/>
            <person name="Sone E.D."/>
            <person name="Koren S."/>
            <person name="Silverstein K.A.T."/>
            <person name="Beckman K.B."/>
            <person name="Gohl D.M."/>
        </authorList>
    </citation>
    <scope>NUCLEOTIDE SEQUENCE</scope>
    <source>
        <strain evidence="1">Duluth1</strain>
        <tissue evidence="1">Whole animal</tissue>
    </source>
</reference>
<evidence type="ECO:0000313" key="2">
    <source>
        <dbReference type="Proteomes" id="UP000828390"/>
    </source>
</evidence>
<dbReference type="EMBL" id="JAIWYP010000004">
    <property type="protein sequence ID" value="KAH3834410.1"/>
    <property type="molecule type" value="Genomic_DNA"/>
</dbReference>
<sequence>MKTFPSGKPRCIENAVYKPLKKDAPIWDMKLESSILYLGTDHEVVKFDLTKTCAKMVQRDACVFNTLCAYCSNTCHVRKKSTDIPCKRLQ</sequence>
<name>A0A9D4K786_DREPO</name>
<keyword evidence="2" id="KW-1185">Reference proteome</keyword>
<dbReference type="AlphaFoldDB" id="A0A9D4K786"/>
<organism evidence="1 2">
    <name type="scientific">Dreissena polymorpha</name>
    <name type="common">Zebra mussel</name>
    <name type="synonym">Mytilus polymorpha</name>
    <dbReference type="NCBI Taxonomy" id="45954"/>
    <lineage>
        <taxon>Eukaryota</taxon>
        <taxon>Metazoa</taxon>
        <taxon>Spiralia</taxon>
        <taxon>Lophotrochozoa</taxon>
        <taxon>Mollusca</taxon>
        <taxon>Bivalvia</taxon>
        <taxon>Autobranchia</taxon>
        <taxon>Heteroconchia</taxon>
        <taxon>Euheterodonta</taxon>
        <taxon>Imparidentia</taxon>
        <taxon>Neoheterodontei</taxon>
        <taxon>Myida</taxon>
        <taxon>Dreissenoidea</taxon>
        <taxon>Dreissenidae</taxon>
        <taxon>Dreissena</taxon>
    </lineage>
</organism>
<comment type="caution">
    <text evidence="1">The sequence shown here is derived from an EMBL/GenBank/DDBJ whole genome shotgun (WGS) entry which is preliminary data.</text>
</comment>
<accession>A0A9D4K786</accession>
<gene>
    <name evidence="1" type="ORF">DPMN_107734</name>
</gene>
<evidence type="ECO:0000313" key="1">
    <source>
        <dbReference type="EMBL" id="KAH3834410.1"/>
    </source>
</evidence>